<proteinExistence type="predicted"/>
<dbReference type="Proteomes" id="UP001381693">
    <property type="component" value="Unassembled WGS sequence"/>
</dbReference>
<name>A0AAN8WPJ3_HALRR</name>
<gene>
    <name evidence="1" type="ORF">SK128_011662</name>
</gene>
<dbReference type="EMBL" id="JAXCGZ010015703">
    <property type="protein sequence ID" value="KAK7069900.1"/>
    <property type="molecule type" value="Genomic_DNA"/>
</dbReference>
<organism evidence="1 2">
    <name type="scientific">Halocaridina rubra</name>
    <name type="common">Hawaiian red shrimp</name>
    <dbReference type="NCBI Taxonomy" id="373956"/>
    <lineage>
        <taxon>Eukaryota</taxon>
        <taxon>Metazoa</taxon>
        <taxon>Ecdysozoa</taxon>
        <taxon>Arthropoda</taxon>
        <taxon>Crustacea</taxon>
        <taxon>Multicrustacea</taxon>
        <taxon>Malacostraca</taxon>
        <taxon>Eumalacostraca</taxon>
        <taxon>Eucarida</taxon>
        <taxon>Decapoda</taxon>
        <taxon>Pleocyemata</taxon>
        <taxon>Caridea</taxon>
        <taxon>Atyoidea</taxon>
        <taxon>Atyidae</taxon>
        <taxon>Halocaridina</taxon>
    </lineage>
</organism>
<dbReference type="AlphaFoldDB" id="A0AAN8WPJ3"/>
<evidence type="ECO:0000313" key="2">
    <source>
        <dbReference type="Proteomes" id="UP001381693"/>
    </source>
</evidence>
<keyword evidence="2" id="KW-1185">Reference proteome</keyword>
<comment type="caution">
    <text evidence="1">The sequence shown here is derived from an EMBL/GenBank/DDBJ whole genome shotgun (WGS) entry which is preliminary data.</text>
</comment>
<accession>A0AAN8WPJ3</accession>
<protein>
    <submittedName>
        <fullName evidence="1">Uncharacterized protein</fullName>
    </submittedName>
</protein>
<sequence length="55" mass="6224">MRGLELASQATKLCCHNGPSHYKRGMSAYHGTARYEITSSGTSFYWSTYRFARSV</sequence>
<evidence type="ECO:0000313" key="1">
    <source>
        <dbReference type="EMBL" id="KAK7069900.1"/>
    </source>
</evidence>
<reference evidence="1 2" key="1">
    <citation type="submission" date="2023-11" db="EMBL/GenBank/DDBJ databases">
        <title>Halocaridina rubra genome assembly.</title>
        <authorList>
            <person name="Smith C."/>
        </authorList>
    </citation>
    <scope>NUCLEOTIDE SEQUENCE [LARGE SCALE GENOMIC DNA]</scope>
    <source>
        <strain evidence="1">EP-1</strain>
        <tissue evidence="1">Whole</tissue>
    </source>
</reference>